<dbReference type="OrthoDB" id="5194255at2"/>
<keyword evidence="1" id="KW-0732">Signal</keyword>
<organism evidence="2 3">
    <name type="scientific">Glycomyces terrestris</name>
    <dbReference type="NCBI Taxonomy" id="2493553"/>
    <lineage>
        <taxon>Bacteria</taxon>
        <taxon>Bacillati</taxon>
        <taxon>Actinomycetota</taxon>
        <taxon>Actinomycetes</taxon>
        <taxon>Glycomycetales</taxon>
        <taxon>Glycomycetaceae</taxon>
        <taxon>Glycomyces</taxon>
    </lineage>
</organism>
<dbReference type="RefSeq" id="WP_125246796.1">
    <property type="nucleotide sequence ID" value="NZ_RSEB01000002.1"/>
</dbReference>
<comment type="caution">
    <text evidence="2">The sequence shown here is derived from an EMBL/GenBank/DDBJ whole genome shotgun (WGS) entry which is preliminary data.</text>
</comment>
<feature type="chain" id="PRO_5019176293" evidence="1">
    <location>
        <begin position="26"/>
        <end position="169"/>
    </location>
</feature>
<proteinExistence type="predicted"/>
<evidence type="ECO:0000256" key="1">
    <source>
        <dbReference type="SAM" id="SignalP"/>
    </source>
</evidence>
<feature type="signal peptide" evidence="1">
    <location>
        <begin position="1"/>
        <end position="25"/>
    </location>
</feature>
<name>A0A426UZR5_9ACTN</name>
<protein>
    <submittedName>
        <fullName evidence="2">Uncharacterized protein</fullName>
    </submittedName>
</protein>
<sequence>MRHRFPLIVAAAAALLLSGAVPAAAAEARPVPAGSGSAAEAGHAVDITLAERKGACEAAGVPVGAAPPLEVRIESDEVAFDCSGSIRFRLGRDTRFAFDDAAGTATADVIRVVATKFGVTCGYEATDVVFRREGLSREYAGGPYTGRKVQGSFLCPKSVQLDRAAFAFH</sequence>
<accession>A0A426UZR5</accession>
<dbReference type="EMBL" id="RSEB01000002">
    <property type="protein sequence ID" value="RRS00110.1"/>
    <property type="molecule type" value="Genomic_DNA"/>
</dbReference>
<dbReference type="Proteomes" id="UP000277256">
    <property type="component" value="Unassembled WGS sequence"/>
</dbReference>
<evidence type="ECO:0000313" key="3">
    <source>
        <dbReference type="Proteomes" id="UP000277256"/>
    </source>
</evidence>
<evidence type="ECO:0000313" key="2">
    <source>
        <dbReference type="EMBL" id="RRS00110.1"/>
    </source>
</evidence>
<reference evidence="2 3" key="1">
    <citation type="submission" date="2018-12" db="EMBL/GenBank/DDBJ databases">
        <title>Glycomyces sp. YIM 121974 draft genome.</title>
        <authorList>
            <person name="Li Q."/>
        </authorList>
    </citation>
    <scope>NUCLEOTIDE SEQUENCE [LARGE SCALE GENOMIC DNA]</scope>
    <source>
        <strain evidence="2 3">YIM 121974</strain>
    </source>
</reference>
<keyword evidence="3" id="KW-1185">Reference proteome</keyword>
<gene>
    <name evidence="2" type="ORF">EIW28_05810</name>
</gene>
<dbReference type="AlphaFoldDB" id="A0A426UZR5"/>